<feature type="domain" description="Zeta toxin" evidence="3">
    <location>
        <begin position="15"/>
        <end position="68"/>
    </location>
</feature>
<dbReference type="Pfam" id="PF06414">
    <property type="entry name" value="Zeta_toxin"/>
    <property type="match status" value="1"/>
</dbReference>
<comment type="caution">
    <text evidence="4">The sequence shown here is derived from an EMBL/GenBank/DDBJ whole genome shotgun (WGS) entry which is preliminary data.</text>
</comment>
<name>A0A7Z0MN55_9GAMM</name>
<dbReference type="Gene3D" id="3.40.50.300">
    <property type="entry name" value="P-loop containing nucleotide triphosphate hydrolases"/>
    <property type="match status" value="1"/>
</dbReference>
<keyword evidence="2" id="KW-0067">ATP-binding</keyword>
<proteinExistence type="predicted"/>
<dbReference type="Proteomes" id="UP000537890">
    <property type="component" value="Unassembled WGS sequence"/>
</dbReference>
<dbReference type="EMBL" id="JACCHS010000037">
    <property type="protein sequence ID" value="NYT46770.1"/>
    <property type="molecule type" value="Genomic_DNA"/>
</dbReference>
<evidence type="ECO:0000313" key="5">
    <source>
        <dbReference type="Proteomes" id="UP000537890"/>
    </source>
</evidence>
<dbReference type="InterPro" id="IPR010488">
    <property type="entry name" value="Zeta_toxin_domain"/>
</dbReference>
<evidence type="ECO:0000256" key="1">
    <source>
        <dbReference type="ARBA" id="ARBA00022741"/>
    </source>
</evidence>
<dbReference type="InterPro" id="IPR027417">
    <property type="entry name" value="P-loop_NTPase"/>
</dbReference>
<reference evidence="4 5" key="1">
    <citation type="submission" date="2020-05" db="EMBL/GenBank/DDBJ databases">
        <title>Horizontal transmission and recombination maintain forever young bacterial symbiont genomes.</title>
        <authorList>
            <person name="Russell S.L."/>
            <person name="Pepper-Tunick E."/>
            <person name="Svedberg J."/>
            <person name="Byrne A."/>
            <person name="Ruelas Castillo J."/>
            <person name="Vollmers C."/>
            <person name="Beinart R.A."/>
            <person name="Corbett-Detig R."/>
        </authorList>
    </citation>
    <scope>NUCLEOTIDE SEQUENCE [LARGE SCALE GENOMIC DNA]</scope>
    <source>
        <strain evidence="4">4727-3</strain>
    </source>
</reference>
<evidence type="ECO:0000313" key="4">
    <source>
        <dbReference type="EMBL" id="NYT46770.1"/>
    </source>
</evidence>
<evidence type="ECO:0000256" key="2">
    <source>
        <dbReference type="ARBA" id="ARBA00022840"/>
    </source>
</evidence>
<dbReference type="GO" id="GO:0005524">
    <property type="term" value="F:ATP binding"/>
    <property type="evidence" value="ECO:0007669"/>
    <property type="project" value="UniProtKB-KW"/>
</dbReference>
<keyword evidence="1" id="KW-0547">Nucleotide-binding</keyword>
<dbReference type="GO" id="GO:0016301">
    <property type="term" value="F:kinase activity"/>
    <property type="evidence" value="ECO:0007669"/>
    <property type="project" value="InterPro"/>
</dbReference>
<organism evidence="4 5">
    <name type="scientific">Candidatus Methanofishera endochildressiae</name>
    <dbReference type="NCBI Taxonomy" id="2738884"/>
    <lineage>
        <taxon>Bacteria</taxon>
        <taxon>Pseudomonadati</taxon>
        <taxon>Pseudomonadota</taxon>
        <taxon>Gammaproteobacteria</taxon>
        <taxon>Candidatus Methanofishera</taxon>
    </lineage>
</organism>
<gene>
    <name evidence="4" type="ORF">H0A75_03095</name>
</gene>
<evidence type="ECO:0000259" key="3">
    <source>
        <dbReference type="Pfam" id="PF06414"/>
    </source>
</evidence>
<protein>
    <submittedName>
        <fullName evidence="4">Zeta toxin family protein</fullName>
    </submittedName>
</protein>
<dbReference type="AlphaFoldDB" id="A0A7Z0MN55"/>
<accession>A0A7Z0MN55</accession>
<sequence>MFFPTKTQKNGFSCCEITAEIRNKLLQEGRNFCFETVFSHPSKIDFVAHAKALGYQIILVFISRETHSSE</sequence>